<dbReference type="GO" id="GO:0005737">
    <property type="term" value="C:cytoplasm"/>
    <property type="evidence" value="ECO:0007669"/>
    <property type="project" value="UniProtKB-SubCell"/>
</dbReference>
<dbReference type="CDD" id="cd14858">
    <property type="entry name" value="TrmE_N"/>
    <property type="match status" value="1"/>
</dbReference>
<keyword evidence="6" id="KW-0460">Magnesium</keyword>
<dbReference type="PANTHER" id="PTHR42714:SF2">
    <property type="entry name" value="TRNA MODIFICATION GTPASE GTPBP3, MITOCHONDRIAL"/>
    <property type="match status" value="1"/>
</dbReference>
<dbReference type="EMBL" id="CP002432">
    <property type="protein sequence ID" value="ADU66323.1"/>
    <property type="molecule type" value="Genomic_DNA"/>
</dbReference>
<keyword evidence="3 6" id="KW-0547">Nucleotide-binding</keyword>
<feature type="binding site" evidence="6">
    <location>
        <position position="125"/>
    </location>
    <ligand>
        <name>(6S)-5-formyl-5,6,7,8-tetrahydrofolate</name>
        <dbReference type="ChEBI" id="CHEBI:57457"/>
    </ligand>
</feature>
<evidence type="ECO:0000256" key="5">
    <source>
        <dbReference type="ARBA" id="ARBA00023134"/>
    </source>
</evidence>
<dbReference type="PROSITE" id="PS51709">
    <property type="entry name" value="G_TRME"/>
    <property type="match status" value="1"/>
</dbReference>
<feature type="binding site" evidence="6">
    <location>
        <begin position="250"/>
        <end position="256"/>
    </location>
    <ligand>
        <name>GTP</name>
        <dbReference type="ChEBI" id="CHEBI:37565"/>
    </ligand>
</feature>
<feature type="domain" description="TrmE-type G" evidence="8">
    <location>
        <begin position="221"/>
        <end position="379"/>
    </location>
</feature>
<dbReference type="KEGG" id="din:Selin_1593"/>
<feature type="binding site" evidence="6">
    <location>
        <begin position="275"/>
        <end position="278"/>
    </location>
    <ligand>
        <name>GTP</name>
        <dbReference type="ChEBI" id="CHEBI:37565"/>
    </ligand>
</feature>
<dbReference type="Gene3D" id="3.40.50.300">
    <property type="entry name" value="P-loop containing nucleotide triphosphate hydrolases"/>
    <property type="match status" value="1"/>
</dbReference>
<feature type="binding site" evidence="6">
    <location>
        <position position="23"/>
    </location>
    <ligand>
        <name>(6S)-5-formyl-5,6,7,8-tetrahydrofolate</name>
        <dbReference type="ChEBI" id="CHEBI:57457"/>
    </ligand>
</feature>
<dbReference type="GO" id="GO:0030488">
    <property type="term" value="P:tRNA methylation"/>
    <property type="evidence" value="ECO:0007669"/>
    <property type="project" value="TreeGrafter"/>
</dbReference>
<dbReference type="CDD" id="cd04164">
    <property type="entry name" value="trmE"/>
    <property type="match status" value="1"/>
</dbReference>
<dbReference type="InterPro" id="IPR004520">
    <property type="entry name" value="GTPase_MnmE"/>
</dbReference>
<evidence type="ECO:0000259" key="8">
    <source>
        <dbReference type="PROSITE" id="PS51709"/>
    </source>
</evidence>
<dbReference type="InterPro" id="IPR005225">
    <property type="entry name" value="Small_GTP-bd"/>
</dbReference>
<dbReference type="PRINTS" id="PR00326">
    <property type="entry name" value="GTP1OBG"/>
</dbReference>
<dbReference type="eggNOG" id="COG0486">
    <property type="taxonomic scope" value="Bacteria"/>
</dbReference>
<evidence type="ECO:0000256" key="7">
    <source>
        <dbReference type="RuleBase" id="RU003313"/>
    </source>
</evidence>
<reference evidence="9 10" key="1">
    <citation type="submission" date="2010-12" db="EMBL/GenBank/DDBJ databases">
        <title>Complete sequence of Desulfurispirillum indicum S5.</title>
        <authorList>
            <consortium name="US DOE Joint Genome Institute"/>
            <person name="Lucas S."/>
            <person name="Copeland A."/>
            <person name="Lapidus A."/>
            <person name="Cheng J.-F."/>
            <person name="Goodwin L."/>
            <person name="Pitluck S."/>
            <person name="Chertkov O."/>
            <person name="Held B."/>
            <person name="Detter J.C."/>
            <person name="Han C."/>
            <person name="Tapia R."/>
            <person name="Land M."/>
            <person name="Hauser L."/>
            <person name="Kyrpides N."/>
            <person name="Ivanova N."/>
            <person name="Mikhailova N."/>
            <person name="Haggblom M."/>
            <person name="Rauschenbach I."/>
            <person name="Bini E."/>
            <person name="Woyke T."/>
        </authorList>
    </citation>
    <scope>NUCLEOTIDE SEQUENCE [LARGE SCALE GENOMIC DNA]</scope>
    <source>
        <strain evidence="10">ATCC BAA-1389 / DSM 22839 / S5</strain>
    </source>
</reference>
<gene>
    <name evidence="6" type="primary">mnmE</name>
    <name evidence="6" type="synonym">trmE</name>
    <name evidence="9" type="ordered locus">Selin_1593</name>
</gene>
<evidence type="ECO:0000313" key="10">
    <source>
        <dbReference type="Proteomes" id="UP000002572"/>
    </source>
</evidence>
<dbReference type="InterPro" id="IPR031168">
    <property type="entry name" value="G_TrmE"/>
</dbReference>
<dbReference type="Gene3D" id="3.30.1360.120">
    <property type="entry name" value="Probable tRNA modification gtpase trme, domain 1"/>
    <property type="match status" value="1"/>
</dbReference>
<protein>
    <recommendedName>
        <fullName evidence="6">tRNA modification GTPase MnmE</fullName>
        <ecNumber evidence="6">3.6.-.-</ecNumber>
    </recommendedName>
</protein>
<dbReference type="GO" id="GO:0002098">
    <property type="term" value="P:tRNA wobble uridine modification"/>
    <property type="evidence" value="ECO:0007669"/>
    <property type="project" value="TreeGrafter"/>
</dbReference>
<keyword evidence="4 6" id="KW-0630">Potassium</keyword>
<comment type="subcellular location">
    <subcellularLocation>
        <location evidence="6">Cytoplasm</location>
    </subcellularLocation>
</comment>
<evidence type="ECO:0000256" key="1">
    <source>
        <dbReference type="ARBA" id="ARBA00011043"/>
    </source>
</evidence>
<dbReference type="EC" id="3.6.-.-" evidence="6"/>
<dbReference type="Proteomes" id="UP000002572">
    <property type="component" value="Chromosome"/>
</dbReference>
<feature type="binding site" evidence="6">
    <location>
        <position position="458"/>
    </location>
    <ligand>
        <name>(6S)-5-formyl-5,6,7,8-tetrahydrofolate</name>
        <dbReference type="ChEBI" id="CHEBI:57457"/>
    </ligand>
</feature>
<dbReference type="FunCoup" id="E6W0A5">
    <property type="interactions" value="505"/>
</dbReference>
<dbReference type="GO" id="GO:0046872">
    <property type="term" value="F:metal ion binding"/>
    <property type="evidence" value="ECO:0007669"/>
    <property type="project" value="UniProtKB-KW"/>
</dbReference>
<keyword evidence="2 6" id="KW-0819">tRNA processing</keyword>
<dbReference type="Pfam" id="PF12631">
    <property type="entry name" value="MnmE_helical"/>
    <property type="match status" value="1"/>
</dbReference>
<feature type="binding site" evidence="6">
    <location>
        <position position="256"/>
    </location>
    <ligand>
        <name>Mg(2+)</name>
        <dbReference type="ChEBI" id="CHEBI:18420"/>
    </ligand>
</feature>
<dbReference type="STRING" id="653733.Selin_1593"/>
<dbReference type="Pfam" id="PF10396">
    <property type="entry name" value="TrmE_N"/>
    <property type="match status" value="1"/>
</dbReference>
<dbReference type="HOGENOM" id="CLU_019624_4_1_0"/>
<dbReference type="Gene3D" id="1.20.120.430">
    <property type="entry name" value="tRNA modification GTPase MnmE domain 2"/>
    <property type="match status" value="1"/>
</dbReference>
<dbReference type="InterPro" id="IPR006073">
    <property type="entry name" value="GTP-bd"/>
</dbReference>
<evidence type="ECO:0000313" key="9">
    <source>
        <dbReference type="EMBL" id="ADU66323.1"/>
    </source>
</evidence>
<dbReference type="AlphaFoldDB" id="E6W0A5"/>
<dbReference type="HAMAP" id="MF_00379">
    <property type="entry name" value="GTPase_MnmE"/>
    <property type="match status" value="1"/>
</dbReference>
<keyword evidence="6" id="KW-0963">Cytoplasm</keyword>
<dbReference type="InterPro" id="IPR027266">
    <property type="entry name" value="TrmE/GcvT-like"/>
</dbReference>
<sequence length="458" mass="50121">MICQETITAVATAPGEGAVGIVRVSGPAAPTLFQQFFRSRNLQPVQQPKPRHLYFGLFLDEGGHPLDQVLAVHMPGPHSFTGEDVVEFHCHGGSTIISRILELCSTRCRLAQPGEFSRRAFLNGKLDLTQAEAIIDVIRSKTPEAARIASDVMQGRLRDTLQELRGELIAIQGNLEATMEFSDEDIAPASTTALAQRLTGVRQQLETLLAHSRTGMLMRDGAAVAIVGKPNVGKSSLLNALSRSERSIVTAIPGTTRDIVEQYISVHGLPIRLLDTAGIRQSQDAVEQIGIERTRSAIQQADIILWLLDTSRPADEEDHEIARLVQGKPCLVLLNKSDLPRAMDESILHAMDHDTILTTSLQTGDGLEKLMDTLFRKLSGAHHESHSNPLLSRARQRESMANALESLGHAQDTLIRGLGYELVSMDIQHAFSYLGEILGEVVTDDILDTIFSEFCIGK</sequence>
<dbReference type="InterPro" id="IPR027368">
    <property type="entry name" value="MnmE_dom2"/>
</dbReference>
<dbReference type="NCBIfam" id="TIGR00231">
    <property type="entry name" value="small_GTP"/>
    <property type="match status" value="1"/>
</dbReference>
<dbReference type="InterPro" id="IPR027417">
    <property type="entry name" value="P-loop_NTPase"/>
</dbReference>
<feature type="binding site" evidence="6">
    <location>
        <position position="235"/>
    </location>
    <ligand>
        <name>Mg(2+)</name>
        <dbReference type="ChEBI" id="CHEBI:18420"/>
    </ligand>
</feature>
<feature type="binding site" evidence="6">
    <location>
        <begin position="231"/>
        <end position="236"/>
    </location>
    <ligand>
        <name>GTP</name>
        <dbReference type="ChEBI" id="CHEBI:37565"/>
    </ligand>
</feature>
<dbReference type="PANTHER" id="PTHR42714">
    <property type="entry name" value="TRNA MODIFICATION GTPASE GTPBP3"/>
    <property type="match status" value="1"/>
</dbReference>
<keyword evidence="6" id="KW-0479">Metal-binding</keyword>
<dbReference type="NCBIfam" id="TIGR00450">
    <property type="entry name" value="mnmE_trmE_thdF"/>
    <property type="match status" value="1"/>
</dbReference>
<comment type="similarity">
    <text evidence="1 6 7">Belongs to the TRAFAC class TrmE-Era-EngA-EngB-Septin-like GTPase superfamily. TrmE GTPase family.</text>
</comment>
<feature type="binding site" evidence="6">
    <location>
        <position position="255"/>
    </location>
    <ligand>
        <name>K(+)</name>
        <dbReference type="ChEBI" id="CHEBI:29103"/>
    </ligand>
</feature>
<dbReference type="Pfam" id="PF01926">
    <property type="entry name" value="MMR_HSR1"/>
    <property type="match status" value="1"/>
</dbReference>
<evidence type="ECO:0000256" key="2">
    <source>
        <dbReference type="ARBA" id="ARBA00022694"/>
    </source>
</evidence>
<dbReference type="OrthoDB" id="9805918at2"/>
<dbReference type="GO" id="GO:0003924">
    <property type="term" value="F:GTPase activity"/>
    <property type="evidence" value="ECO:0007669"/>
    <property type="project" value="UniProtKB-UniRule"/>
</dbReference>
<dbReference type="NCBIfam" id="NF003661">
    <property type="entry name" value="PRK05291.1-3"/>
    <property type="match status" value="1"/>
</dbReference>
<dbReference type="InParanoid" id="E6W0A5"/>
<dbReference type="SUPFAM" id="SSF52540">
    <property type="entry name" value="P-loop containing nucleoside triphosphate hydrolases"/>
    <property type="match status" value="1"/>
</dbReference>
<comment type="cofactor">
    <cofactor evidence="6">
        <name>K(+)</name>
        <dbReference type="ChEBI" id="CHEBI:29103"/>
    </cofactor>
    <text evidence="6">Binds 1 potassium ion per subunit.</text>
</comment>
<comment type="subunit">
    <text evidence="6">Homodimer. Heterotetramer of two MnmE and two MnmG subunits.</text>
</comment>
<evidence type="ECO:0000256" key="3">
    <source>
        <dbReference type="ARBA" id="ARBA00022741"/>
    </source>
</evidence>
<evidence type="ECO:0000256" key="6">
    <source>
        <dbReference type="HAMAP-Rule" id="MF_00379"/>
    </source>
</evidence>
<accession>E6W0A5</accession>
<keyword evidence="6" id="KW-0378">Hydrolase</keyword>
<dbReference type="InterPro" id="IPR018948">
    <property type="entry name" value="GTP-bd_TrmE_N"/>
</dbReference>
<feature type="binding site" evidence="6">
    <location>
        <position position="87"/>
    </location>
    <ligand>
        <name>(6S)-5-formyl-5,6,7,8-tetrahydrofolate</name>
        <dbReference type="ChEBI" id="CHEBI:57457"/>
    </ligand>
</feature>
<feature type="binding site" evidence="6">
    <location>
        <position position="231"/>
    </location>
    <ligand>
        <name>K(+)</name>
        <dbReference type="ChEBI" id="CHEBI:29103"/>
    </ligand>
</feature>
<dbReference type="RefSeq" id="WP_013506204.1">
    <property type="nucleotide sequence ID" value="NC_014836.1"/>
</dbReference>
<evidence type="ECO:0000256" key="4">
    <source>
        <dbReference type="ARBA" id="ARBA00022958"/>
    </source>
</evidence>
<feature type="binding site" evidence="6">
    <location>
        <position position="250"/>
    </location>
    <ligand>
        <name>K(+)</name>
        <dbReference type="ChEBI" id="CHEBI:29103"/>
    </ligand>
</feature>
<comment type="caution">
    <text evidence="6">Lacks conserved residue(s) required for the propagation of feature annotation.</text>
</comment>
<dbReference type="InterPro" id="IPR025867">
    <property type="entry name" value="MnmE_helical"/>
</dbReference>
<feature type="binding site" evidence="6">
    <location>
        <position position="252"/>
    </location>
    <ligand>
        <name>K(+)</name>
        <dbReference type="ChEBI" id="CHEBI:29103"/>
    </ligand>
</feature>
<comment type="function">
    <text evidence="6">Exhibits a very high intrinsic GTPase hydrolysis rate. Involved in the addition of a carboxymethylaminomethyl (cmnm) group at the wobble position (U34) of certain tRNAs, forming tRNA-cmnm(5)s(2)U34.</text>
</comment>
<proteinExistence type="inferred from homology"/>
<keyword evidence="5 6" id="KW-0342">GTP-binding</keyword>
<dbReference type="FunFam" id="3.40.50.300:FF:000494">
    <property type="entry name" value="tRNA modification GTPase MnmE"/>
    <property type="match status" value="1"/>
</dbReference>
<keyword evidence="10" id="KW-1185">Reference proteome</keyword>
<dbReference type="GO" id="GO:0005525">
    <property type="term" value="F:GTP binding"/>
    <property type="evidence" value="ECO:0007669"/>
    <property type="project" value="UniProtKB-UniRule"/>
</dbReference>
<organism evidence="9 10">
    <name type="scientific">Desulfurispirillum indicum (strain ATCC BAA-1389 / DSM 22839 / S5)</name>
    <dbReference type="NCBI Taxonomy" id="653733"/>
    <lineage>
        <taxon>Bacteria</taxon>
        <taxon>Pseudomonadati</taxon>
        <taxon>Chrysiogenota</taxon>
        <taxon>Chrysiogenia</taxon>
        <taxon>Chrysiogenales</taxon>
        <taxon>Chrysiogenaceae</taxon>
        <taxon>Desulfurispirillum</taxon>
    </lineage>
</organism>
<name>E6W0A5_DESIS</name>